<comment type="caution">
    <text evidence="4">The sequence shown here is derived from an EMBL/GenBank/DDBJ whole genome shotgun (WGS) entry which is preliminary data.</text>
</comment>
<dbReference type="PANTHER" id="PTHR23310:SF62">
    <property type="entry name" value="ACYL-COA BINDING PROTEIN 1, ISOFORM A"/>
    <property type="match status" value="1"/>
</dbReference>
<keyword evidence="2" id="KW-0446">Lipid-binding</keyword>
<dbReference type="Pfam" id="PF00887">
    <property type="entry name" value="ACBP"/>
    <property type="match status" value="1"/>
</dbReference>
<evidence type="ECO:0000313" key="5">
    <source>
        <dbReference type="Proteomes" id="UP000237631"/>
    </source>
</evidence>
<dbReference type="InterPro" id="IPR000582">
    <property type="entry name" value="Acyl-CoA-binding_protein"/>
</dbReference>
<dbReference type="GO" id="GO:0006631">
    <property type="term" value="P:fatty acid metabolic process"/>
    <property type="evidence" value="ECO:0007669"/>
    <property type="project" value="TreeGrafter"/>
</dbReference>
<dbReference type="Gene3D" id="1.20.80.10">
    <property type="match status" value="1"/>
</dbReference>
<dbReference type="PANTHER" id="PTHR23310">
    <property type="entry name" value="ACYL-COA-BINDING PROTEIN, ACBP"/>
    <property type="match status" value="1"/>
</dbReference>
<dbReference type="AlphaFoldDB" id="A0A2S6CBS2"/>
<comment type="similarity">
    <text evidence="1">Belongs to the ACBP family.</text>
</comment>
<dbReference type="SUPFAM" id="SSF47027">
    <property type="entry name" value="Acyl-CoA binding protein"/>
    <property type="match status" value="1"/>
</dbReference>
<dbReference type="InterPro" id="IPR014352">
    <property type="entry name" value="FERM/acyl-CoA-bd_prot_sf"/>
</dbReference>
<evidence type="ECO:0000256" key="2">
    <source>
        <dbReference type="ARBA" id="ARBA00023121"/>
    </source>
</evidence>
<dbReference type="GO" id="GO:0000062">
    <property type="term" value="F:fatty-acyl-CoA binding"/>
    <property type="evidence" value="ECO:0007669"/>
    <property type="project" value="InterPro"/>
</dbReference>
<evidence type="ECO:0000256" key="1">
    <source>
        <dbReference type="ARBA" id="ARBA00005567"/>
    </source>
</evidence>
<evidence type="ECO:0000313" key="4">
    <source>
        <dbReference type="EMBL" id="PPJ57153.1"/>
    </source>
</evidence>
<organism evidence="4 5">
    <name type="scientific">Cercospora berteroae</name>
    <dbReference type="NCBI Taxonomy" id="357750"/>
    <lineage>
        <taxon>Eukaryota</taxon>
        <taxon>Fungi</taxon>
        <taxon>Dikarya</taxon>
        <taxon>Ascomycota</taxon>
        <taxon>Pezizomycotina</taxon>
        <taxon>Dothideomycetes</taxon>
        <taxon>Dothideomycetidae</taxon>
        <taxon>Mycosphaerellales</taxon>
        <taxon>Mycosphaerellaceae</taxon>
        <taxon>Cercospora</taxon>
    </lineage>
</organism>
<dbReference type="PRINTS" id="PR00689">
    <property type="entry name" value="ACOABINDINGP"/>
</dbReference>
<keyword evidence="5" id="KW-1185">Reference proteome</keyword>
<gene>
    <name evidence="4" type="ORF">CBER1_08445</name>
</gene>
<dbReference type="Proteomes" id="UP000237631">
    <property type="component" value="Unassembled WGS sequence"/>
</dbReference>
<dbReference type="EMBL" id="PNEN01000501">
    <property type="protein sequence ID" value="PPJ57153.1"/>
    <property type="molecule type" value="Genomic_DNA"/>
</dbReference>
<reference evidence="5" key="1">
    <citation type="journal article" date="2017" name="bioRxiv">
        <title>Conservation of a gene cluster reveals novel cercosporin biosynthetic mechanisms and extends production to the genus Colletotrichum.</title>
        <authorList>
            <person name="de Jonge R."/>
            <person name="Ebert M.K."/>
            <person name="Huitt-Roehl C.R."/>
            <person name="Pal P."/>
            <person name="Suttle J.C."/>
            <person name="Spanner R.E."/>
            <person name="Neubauer J.D."/>
            <person name="Jurick W.M.II."/>
            <person name="Stott K.A."/>
            <person name="Secor G.A."/>
            <person name="Thomma B.P.H.J."/>
            <person name="Van de Peer Y."/>
            <person name="Townsend C.A."/>
            <person name="Bolton M.D."/>
        </authorList>
    </citation>
    <scope>NUCLEOTIDE SEQUENCE [LARGE SCALE GENOMIC DNA]</scope>
    <source>
        <strain evidence="5">CBS538.71</strain>
    </source>
</reference>
<proteinExistence type="inferred from homology"/>
<accession>A0A2S6CBS2</accession>
<feature type="domain" description="ACB" evidence="3">
    <location>
        <begin position="4"/>
        <end position="92"/>
    </location>
</feature>
<name>A0A2S6CBS2_9PEZI</name>
<dbReference type="OrthoDB" id="346910at2759"/>
<sequence>MVAQSAEFKKAAEESKKLKSKPTNDQLLKLYSLYKIGTGEDFSKATAPGMFDMTGKAKYNAWKAEVEAGTKPEEAQKKYVEFVEELKSKLGFNA</sequence>
<evidence type="ECO:0000259" key="3">
    <source>
        <dbReference type="PROSITE" id="PS51228"/>
    </source>
</evidence>
<dbReference type="PROSITE" id="PS51228">
    <property type="entry name" value="ACB_2"/>
    <property type="match status" value="1"/>
</dbReference>
<dbReference type="STRING" id="357750.A0A2S6CBS2"/>
<dbReference type="InterPro" id="IPR035984">
    <property type="entry name" value="Acyl-CoA-binding_sf"/>
</dbReference>
<protein>
    <recommendedName>
        <fullName evidence="3">ACB domain-containing protein</fullName>
    </recommendedName>
</protein>